<dbReference type="RefSeq" id="WP_073992529.1">
    <property type="nucleotide sequence ID" value="NZ_FQYT01000003.1"/>
</dbReference>
<dbReference type="InterPro" id="IPR044068">
    <property type="entry name" value="CB"/>
</dbReference>
<keyword evidence="4" id="KW-1185">Reference proteome</keyword>
<keyword evidence="1" id="KW-0238">DNA-binding</keyword>
<evidence type="ECO:0000313" key="3">
    <source>
        <dbReference type="EMBL" id="SHI42040.1"/>
    </source>
</evidence>
<dbReference type="EMBL" id="FQYT01000003">
    <property type="protein sequence ID" value="SHI42040.1"/>
    <property type="molecule type" value="Genomic_DNA"/>
</dbReference>
<dbReference type="STRING" id="1122934.SAMN02745691_00224"/>
<feature type="domain" description="Core-binding (CB)" evidence="2">
    <location>
        <begin position="255"/>
        <end position="343"/>
    </location>
</feature>
<sequence length="673" mass="77858">METELEVKLDSNDEVKSDDLPGYYDFIMVKSAFFAWLSSRKIKQGDLDNIIRSLDNASEQLLRRKISYAPLWEITKHSAFEDIYKKAMDNKFFRILDRKTCSAFFRDGQLYLKFLKSKPVFHRKISGVISANDENLTARMTIKDAIIKVLEAEERAMTVEEIYSSIIKQNLHTFGAQNPVKVVRTTIEYACENSGYSNKDPIPCFCIERNDDDKRIYSLVELEPYQDTSEHNYHFVETSSESDFLKMGIVNIWNESVEKRFQEWLEYENYAKKTAQNYRRAVKQIFRNYSELAQKSANDSHGTLEVIRKYIVLLNNDSSFRGANSSRHNQFTASLSAFERFYASEFQKVESKACEYIHEQPDAKSISPSPLDCIIDLDEGKSGIQQILEAHFQTLYGYSNIGILWNAAQDALSMFLNDNAINDADDLWRFMRQAFSDEYVLNNPHIWKTVPNYPQSYVGVIINLTRHYGGTITREQIDDYFAQIKQGSPINATIIRQGLLLFYASRTFILTETIDLTSERCVAVTKALDRLFAGEKVPYIILRDITEEWFSSLPTIKGDIPWTAILLQEMLRLHRNIGYRIIFSGLDGQALDTLGAAIVNAKSEITSFADVIHRYCFEKDLLSKRMLTEDLRIILRNAGMLEGNELIYNLHKALKDYRFAFTDENRTVKILER</sequence>
<dbReference type="GO" id="GO:0003677">
    <property type="term" value="F:DNA binding"/>
    <property type="evidence" value="ECO:0007669"/>
    <property type="project" value="UniProtKB-UniRule"/>
</dbReference>
<evidence type="ECO:0000313" key="4">
    <source>
        <dbReference type="Proteomes" id="UP000184342"/>
    </source>
</evidence>
<protein>
    <recommendedName>
        <fullName evidence="2">Core-binding (CB) domain-containing protein</fullName>
    </recommendedName>
</protein>
<dbReference type="PROSITE" id="PS51900">
    <property type="entry name" value="CB"/>
    <property type="match status" value="1"/>
</dbReference>
<reference evidence="3 4" key="1">
    <citation type="submission" date="2016-11" db="EMBL/GenBank/DDBJ databases">
        <authorList>
            <person name="Jaros S."/>
            <person name="Januszkiewicz K."/>
            <person name="Wedrychowicz H."/>
        </authorList>
    </citation>
    <scope>NUCLEOTIDE SEQUENCE [LARGE SCALE GENOMIC DNA]</scope>
    <source>
        <strain evidence="3 4">DSM 15970</strain>
    </source>
</reference>
<dbReference type="AlphaFoldDB" id="A0A1M6AZZ2"/>
<dbReference type="OrthoDB" id="9803736at2"/>
<organism evidence="3 4">
    <name type="scientific">Parasporobacterium paucivorans DSM 15970</name>
    <dbReference type="NCBI Taxonomy" id="1122934"/>
    <lineage>
        <taxon>Bacteria</taxon>
        <taxon>Bacillati</taxon>
        <taxon>Bacillota</taxon>
        <taxon>Clostridia</taxon>
        <taxon>Lachnospirales</taxon>
        <taxon>Lachnospiraceae</taxon>
        <taxon>Parasporobacterium</taxon>
    </lineage>
</organism>
<evidence type="ECO:0000259" key="2">
    <source>
        <dbReference type="PROSITE" id="PS51900"/>
    </source>
</evidence>
<gene>
    <name evidence="3" type="ORF">SAMN02745691_00224</name>
</gene>
<name>A0A1M6AZZ2_9FIRM</name>
<dbReference type="Proteomes" id="UP000184342">
    <property type="component" value="Unassembled WGS sequence"/>
</dbReference>
<proteinExistence type="predicted"/>
<evidence type="ECO:0000256" key="1">
    <source>
        <dbReference type="PROSITE-ProRule" id="PRU01248"/>
    </source>
</evidence>
<accession>A0A1M6AZZ2</accession>